<evidence type="ECO:0000256" key="3">
    <source>
        <dbReference type="SAM" id="SignalP"/>
    </source>
</evidence>
<accession>A0ABW5QN53</accession>
<keyword evidence="2 3" id="KW-0732">Signal</keyword>
<evidence type="ECO:0000256" key="2">
    <source>
        <dbReference type="ARBA" id="ARBA00022729"/>
    </source>
</evidence>
<reference evidence="5" key="1">
    <citation type="journal article" date="2019" name="Int. J. Syst. Evol. Microbiol.">
        <title>The Global Catalogue of Microorganisms (GCM) 10K type strain sequencing project: providing services to taxonomists for standard genome sequencing and annotation.</title>
        <authorList>
            <consortium name="The Broad Institute Genomics Platform"/>
            <consortium name="The Broad Institute Genome Sequencing Center for Infectious Disease"/>
            <person name="Wu L."/>
            <person name="Ma J."/>
        </authorList>
    </citation>
    <scope>NUCLEOTIDE SEQUENCE [LARGE SCALE GENOMIC DNA]</scope>
    <source>
        <strain evidence="5">CCM 7427</strain>
    </source>
</reference>
<evidence type="ECO:0008006" key="6">
    <source>
        <dbReference type="Google" id="ProtNLM"/>
    </source>
</evidence>
<evidence type="ECO:0000313" key="5">
    <source>
        <dbReference type="Proteomes" id="UP001597521"/>
    </source>
</evidence>
<gene>
    <name evidence="4" type="ORF">ACFSX5_13685</name>
</gene>
<dbReference type="RefSeq" id="WP_386834162.1">
    <property type="nucleotide sequence ID" value="NZ_JBHUNP010000001.1"/>
</dbReference>
<comment type="similarity">
    <text evidence="1">Belongs to the CsgA/CsgB family.</text>
</comment>
<proteinExistence type="inferred from homology"/>
<dbReference type="EMBL" id="JBHUNP010000001">
    <property type="protein sequence ID" value="MFD2648836.1"/>
    <property type="molecule type" value="Genomic_DNA"/>
</dbReference>
<feature type="signal peptide" evidence="3">
    <location>
        <begin position="1"/>
        <end position="24"/>
    </location>
</feature>
<keyword evidence="5" id="KW-1185">Reference proteome</keyword>
<organism evidence="4 5">
    <name type="scientific">Devosia albogilva</name>
    <dbReference type="NCBI Taxonomy" id="429726"/>
    <lineage>
        <taxon>Bacteria</taxon>
        <taxon>Pseudomonadati</taxon>
        <taxon>Pseudomonadota</taxon>
        <taxon>Alphaproteobacteria</taxon>
        <taxon>Hyphomicrobiales</taxon>
        <taxon>Devosiaceae</taxon>
        <taxon>Devosia</taxon>
    </lineage>
</organism>
<evidence type="ECO:0000256" key="1">
    <source>
        <dbReference type="ARBA" id="ARBA00009766"/>
    </source>
</evidence>
<protein>
    <recommendedName>
        <fullName evidence="6">Curlin associated repeat-containing protein</fullName>
    </recommendedName>
</protein>
<feature type="chain" id="PRO_5046952201" description="Curlin associated repeat-containing protein" evidence="3">
    <location>
        <begin position="25"/>
        <end position="503"/>
    </location>
</feature>
<dbReference type="Pfam" id="PF07012">
    <property type="entry name" value="Curlin_rpt"/>
    <property type="match status" value="1"/>
</dbReference>
<sequence length="503" mass="50608">MSLRLLTPLAATAVLSLLSPAFGAANFSNLEQSGDANSGVVTQSGNVSKVGSQADPALQSGDLNVLIFTQTGDNNRIGTLGTGFEQTSSRNSATITQTGNGHSVEQVTQTGISSTVGGTALRRNILTVTQDSSAAQSVGNSIGSVLQTRTNEWRSSAANSAALSQSGGGNHMAVLVQTGYANAAALTQTGLNNVINRVEQTGSGNKVTISFNGGGNGAGVFTSSLLASAARLVQGQMLQDNDFFGASFLPANTLSFTVDGDRNGFGFWQRGTGNDVRGLIADGNDNEVGVVQDGGANEADLNVTSHRNVLLIDQSIFGASLNVDSYAKVVIGGGDENIIAAAQGGSNNSAFITVGGGQNEVDLSQASLLLGNLAEIGIAGSNNYLLAHQSGGRNQLSVDIWGNGNNRGSFAGTASSALASSGSVGPGTVLQSGVGNVVSLTIGTLGQQNNSGNKLAVAQSGSGNTVTGLVSGHNNEAVVAQTGNYNSAYFSQVGAGNVIAVMQ</sequence>
<comment type="caution">
    <text evidence="4">The sequence shown here is derived from an EMBL/GenBank/DDBJ whole genome shotgun (WGS) entry which is preliminary data.</text>
</comment>
<evidence type="ECO:0000313" key="4">
    <source>
        <dbReference type="EMBL" id="MFD2648836.1"/>
    </source>
</evidence>
<dbReference type="Proteomes" id="UP001597521">
    <property type="component" value="Unassembled WGS sequence"/>
</dbReference>
<dbReference type="InterPro" id="IPR009742">
    <property type="entry name" value="Curlin_rpt"/>
</dbReference>
<name>A0ABW5QN53_9HYPH</name>